<reference evidence="1" key="2">
    <citation type="journal article" date="2015" name="Data Brief">
        <title>Shoot transcriptome of the giant reed, Arundo donax.</title>
        <authorList>
            <person name="Barrero R.A."/>
            <person name="Guerrero F.D."/>
            <person name="Moolhuijzen P."/>
            <person name="Goolsby J.A."/>
            <person name="Tidwell J."/>
            <person name="Bellgard S.E."/>
            <person name="Bellgard M.I."/>
        </authorList>
    </citation>
    <scope>NUCLEOTIDE SEQUENCE</scope>
    <source>
        <tissue evidence="1">Shoot tissue taken approximately 20 cm above the soil surface</tissue>
    </source>
</reference>
<name>A0A0A9BEH0_ARUDO</name>
<sequence length="55" mass="6454">MRHLHDWYMKESNDDGKCAFIVGFKDDDFFDGNGSFICEFKDLYDLYHADALPCP</sequence>
<evidence type="ECO:0000313" key="1">
    <source>
        <dbReference type="EMBL" id="JAD60548.1"/>
    </source>
</evidence>
<accession>A0A0A9BEH0</accession>
<organism evidence="1">
    <name type="scientific">Arundo donax</name>
    <name type="common">Giant reed</name>
    <name type="synonym">Donax arundinaceus</name>
    <dbReference type="NCBI Taxonomy" id="35708"/>
    <lineage>
        <taxon>Eukaryota</taxon>
        <taxon>Viridiplantae</taxon>
        <taxon>Streptophyta</taxon>
        <taxon>Embryophyta</taxon>
        <taxon>Tracheophyta</taxon>
        <taxon>Spermatophyta</taxon>
        <taxon>Magnoliopsida</taxon>
        <taxon>Liliopsida</taxon>
        <taxon>Poales</taxon>
        <taxon>Poaceae</taxon>
        <taxon>PACMAD clade</taxon>
        <taxon>Arundinoideae</taxon>
        <taxon>Arundineae</taxon>
        <taxon>Arundo</taxon>
    </lineage>
</organism>
<reference evidence="1" key="1">
    <citation type="submission" date="2014-09" db="EMBL/GenBank/DDBJ databases">
        <authorList>
            <person name="Magalhaes I.L.F."/>
            <person name="Oliveira U."/>
            <person name="Santos F.R."/>
            <person name="Vidigal T.H.D.A."/>
            <person name="Brescovit A.D."/>
            <person name="Santos A.J."/>
        </authorList>
    </citation>
    <scope>NUCLEOTIDE SEQUENCE</scope>
    <source>
        <tissue evidence="1">Shoot tissue taken approximately 20 cm above the soil surface</tissue>
    </source>
</reference>
<dbReference type="AlphaFoldDB" id="A0A0A9BEH0"/>
<proteinExistence type="predicted"/>
<protein>
    <submittedName>
        <fullName evidence="1">Uncharacterized protein</fullName>
    </submittedName>
</protein>
<dbReference type="EMBL" id="GBRH01237347">
    <property type="protein sequence ID" value="JAD60548.1"/>
    <property type="molecule type" value="Transcribed_RNA"/>
</dbReference>